<name>A0A2W5TTB7_CERSP</name>
<protein>
    <submittedName>
        <fullName evidence="1">Uncharacterized protein</fullName>
    </submittedName>
</protein>
<gene>
    <name evidence="1" type="ORF">DI533_00370</name>
</gene>
<organism evidence="1 2">
    <name type="scientific">Cereibacter sphaeroides</name>
    <name type="common">Rhodobacter sphaeroides</name>
    <dbReference type="NCBI Taxonomy" id="1063"/>
    <lineage>
        <taxon>Bacteria</taxon>
        <taxon>Pseudomonadati</taxon>
        <taxon>Pseudomonadota</taxon>
        <taxon>Alphaproteobacteria</taxon>
        <taxon>Rhodobacterales</taxon>
        <taxon>Paracoccaceae</taxon>
        <taxon>Cereibacter</taxon>
    </lineage>
</organism>
<dbReference type="AlphaFoldDB" id="A0A2W5TTB7"/>
<dbReference type="SUPFAM" id="SSF56235">
    <property type="entry name" value="N-terminal nucleophile aminohydrolases (Ntn hydrolases)"/>
    <property type="match status" value="1"/>
</dbReference>
<reference evidence="1 2" key="1">
    <citation type="submission" date="2017-08" db="EMBL/GenBank/DDBJ databases">
        <title>Infants hospitalized years apart are colonized by the same room-sourced microbial strains.</title>
        <authorList>
            <person name="Brooks B."/>
            <person name="Olm M.R."/>
            <person name="Firek B.A."/>
            <person name="Baker R."/>
            <person name="Thomas B.C."/>
            <person name="Morowitz M.J."/>
            <person name="Banfield J.F."/>
        </authorList>
    </citation>
    <scope>NUCLEOTIDE SEQUENCE [LARGE SCALE GENOMIC DNA]</scope>
    <source>
        <strain evidence="1">S2_003_000_R2_11</strain>
    </source>
</reference>
<dbReference type="Proteomes" id="UP000248975">
    <property type="component" value="Unassembled WGS sequence"/>
</dbReference>
<comment type="caution">
    <text evidence="1">The sequence shown here is derived from an EMBL/GenBank/DDBJ whole genome shotgun (WGS) entry which is preliminary data.</text>
</comment>
<sequence>MTIIVVRDGVMAVDSRVSDGGTVVGSALKWRAVSEDLGGGYIAGSGDLGKVERNFATFLSGEGELLDGVALVWLKPDGAVMEFDGGWYQTQAPFLAYGSGRHVALGALMMGADAVRAVEIACEAMPGSCGGKIHRLLS</sequence>
<accession>A0A2W5TTB7</accession>
<evidence type="ECO:0000313" key="2">
    <source>
        <dbReference type="Proteomes" id="UP000248975"/>
    </source>
</evidence>
<dbReference type="EMBL" id="QFQS01000001">
    <property type="protein sequence ID" value="PZQ99197.1"/>
    <property type="molecule type" value="Genomic_DNA"/>
</dbReference>
<dbReference type="InterPro" id="IPR029055">
    <property type="entry name" value="Ntn_hydrolases_N"/>
</dbReference>
<proteinExistence type="predicted"/>
<evidence type="ECO:0000313" key="1">
    <source>
        <dbReference type="EMBL" id="PZQ99197.1"/>
    </source>
</evidence>